<sequence>MALLGNENFALADKIHVLPKWPIRGINDTSDISDADLNDSELESVIRSSSDKMHTNGFFVACFINLLTNDKVPVFKTVSNSLRKQYIETQRDNKNDLGKDGENDLDKDTKELNSNTVKIQPQLISPQESVIKPITSSLDDNADIDNKPIQNSKRHPKRSLADNILDRNKLANEKVEIEQPESKKTNKRRKAKKGVRTAITN</sequence>
<organism evidence="2 3">
    <name type="scientific">Smittium culicis</name>
    <dbReference type="NCBI Taxonomy" id="133412"/>
    <lineage>
        <taxon>Eukaryota</taxon>
        <taxon>Fungi</taxon>
        <taxon>Fungi incertae sedis</taxon>
        <taxon>Zoopagomycota</taxon>
        <taxon>Kickxellomycotina</taxon>
        <taxon>Harpellomycetes</taxon>
        <taxon>Harpellales</taxon>
        <taxon>Legeriomycetaceae</taxon>
        <taxon>Smittium</taxon>
    </lineage>
</organism>
<dbReference type="AlphaFoldDB" id="A0A1R1XW94"/>
<comment type="caution">
    <text evidence="2">The sequence shown here is derived from an EMBL/GenBank/DDBJ whole genome shotgun (WGS) entry which is preliminary data.</text>
</comment>
<reference evidence="2 3" key="1">
    <citation type="submission" date="2017-01" db="EMBL/GenBank/DDBJ databases">
        <authorList>
            <person name="Mah S.A."/>
            <person name="Swanson W.J."/>
            <person name="Moy G.W."/>
            <person name="Vacquier V.D."/>
        </authorList>
    </citation>
    <scope>NUCLEOTIDE SEQUENCE [LARGE SCALE GENOMIC DNA]</scope>
    <source>
        <strain evidence="2 3">GSMNP</strain>
    </source>
</reference>
<dbReference type="EMBL" id="LSSN01001616">
    <property type="protein sequence ID" value="OMJ18943.1"/>
    <property type="molecule type" value="Genomic_DNA"/>
</dbReference>
<evidence type="ECO:0000256" key="1">
    <source>
        <dbReference type="SAM" id="MobiDB-lite"/>
    </source>
</evidence>
<feature type="region of interest" description="Disordered" evidence="1">
    <location>
        <begin position="173"/>
        <end position="201"/>
    </location>
</feature>
<feature type="region of interest" description="Disordered" evidence="1">
    <location>
        <begin position="136"/>
        <end position="159"/>
    </location>
</feature>
<gene>
    <name evidence="2" type="ORF">AYI70_g5039</name>
</gene>
<protein>
    <submittedName>
        <fullName evidence="2">Uncharacterized protein</fullName>
    </submittedName>
</protein>
<evidence type="ECO:0000313" key="2">
    <source>
        <dbReference type="EMBL" id="OMJ18943.1"/>
    </source>
</evidence>
<proteinExistence type="predicted"/>
<dbReference type="Proteomes" id="UP000187283">
    <property type="component" value="Unassembled WGS sequence"/>
</dbReference>
<name>A0A1R1XW94_9FUNG</name>
<accession>A0A1R1XW94</accession>
<evidence type="ECO:0000313" key="3">
    <source>
        <dbReference type="Proteomes" id="UP000187283"/>
    </source>
</evidence>
<feature type="compositionally biased region" description="Basic and acidic residues" evidence="1">
    <location>
        <begin position="173"/>
        <end position="184"/>
    </location>
</feature>
<keyword evidence="3" id="KW-1185">Reference proteome</keyword>
<feature type="compositionally biased region" description="Basic residues" evidence="1">
    <location>
        <begin position="185"/>
        <end position="195"/>
    </location>
</feature>